<protein>
    <submittedName>
        <fullName evidence="2">Uncharacterized protein</fullName>
    </submittedName>
</protein>
<sequence>MYHIPARVHHIPGPFHHRSTILSTFGLPFPHGFVFGNSRATSQWVTHPGSALTSFLLNFGVPTEPEASELLKGLMLGLRPVFLGTGLHGLAHREHRSFYSSDRSPHTTLDLDLGTKTKSKTRGVFLYLHVVVERLEMAGKSLDTHGSSEMGVPTPEFDSSQKPWKNTRYN</sequence>
<feature type="region of interest" description="Disordered" evidence="1">
    <location>
        <begin position="142"/>
        <end position="170"/>
    </location>
</feature>
<comment type="caution">
    <text evidence="2">The sequence shown here is derived from an EMBL/GenBank/DDBJ whole genome shotgun (WGS) entry which is preliminary data.</text>
</comment>
<dbReference type="AlphaFoldDB" id="A0A498IRH4"/>
<organism evidence="2 3">
    <name type="scientific">Malus domestica</name>
    <name type="common">Apple</name>
    <name type="synonym">Pyrus malus</name>
    <dbReference type="NCBI Taxonomy" id="3750"/>
    <lineage>
        <taxon>Eukaryota</taxon>
        <taxon>Viridiplantae</taxon>
        <taxon>Streptophyta</taxon>
        <taxon>Embryophyta</taxon>
        <taxon>Tracheophyta</taxon>
        <taxon>Spermatophyta</taxon>
        <taxon>Magnoliopsida</taxon>
        <taxon>eudicotyledons</taxon>
        <taxon>Gunneridae</taxon>
        <taxon>Pentapetalae</taxon>
        <taxon>rosids</taxon>
        <taxon>fabids</taxon>
        <taxon>Rosales</taxon>
        <taxon>Rosaceae</taxon>
        <taxon>Amygdaloideae</taxon>
        <taxon>Maleae</taxon>
        <taxon>Malus</taxon>
    </lineage>
</organism>
<keyword evidence="3" id="KW-1185">Reference proteome</keyword>
<reference evidence="2 3" key="1">
    <citation type="submission" date="2018-10" db="EMBL/GenBank/DDBJ databases">
        <title>A high-quality apple genome assembly.</title>
        <authorList>
            <person name="Hu J."/>
        </authorList>
    </citation>
    <scope>NUCLEOTIDE SEQUENCE [LARGE SCALE GENOMIC DNA]</scope>
    <source>
        <strain evidence="3">cv. HFTH1</strain>
        <tissue evidence="2">Young leaf</tissue>
    </source>
</reference>
<evidence type="ECO:0000313" key="3">
    <source>
        <dbReference type="Proteomes" id="UP000290289"/>
    </source>
</evidence>
<accession>A0A498IRH4</accession>
<dbReference type="EMBL" id="RDQH01000337">
    <property type="protein sequence ID" value="RXH84071.1"/>
    <property type="molecule type" value="Genomic_DNA"/>
</dbReference>
<name>A0A498IRH4_MALDO</name>
<proteinExistence type="predicted"/>
<feature type="compositionally biased region" description="Polar residues" evidence="1">
    <location>
        <begin position="157"/>
        <end position="170"/>
    </location>
</feature>
<evidence type="ECO:0000313" key="2">
    <source>
        <dbReference type="EMBL" id="RXH84071.1"/>
    </source>
</evidence>
<dbReference type="Proteomes" id="UP000290289">
    <property type="component" value="Chromosome 11"/>
</dbReference>
<gene>
    <name evidence="2" type="ORF">DVH24_026970</name>
</gene>
<evidence type="ECO:0000256" key="1">
    <source>
        <dbReference type="SAM" id="MobiDB-lite"/>
    </source>
</evidence>